<organism evidence="2">
    <name type="scientific">uncultured Solirubrobacteraceae bacterium</name>
    <dbReference type="NCBI Taxonomy" id="1162706"/>
    <lineage>
        <taxon>Bacteria</taxon>
        <taxon>Bacillati</taxon>
        <taxon>Actinomycetota</taxon>
        <taxon>Thermoleophilia</taxon>
        <taxon>Solirubrobacterales</taxon>
        <taxon>Solirubrobacteraceae</taxon>
        <taxon>environmental samples</taxon>
    </lineage>
</organism>
<reference evidence="2" key="1">
    <citation type="submission" date="2020-02" db="EMBL/GenBank/DDBJ databases">
        <authorList>
            <person name="Meier V. D."/>
        </authorList>
    </citation>
    <scope>NUCLEOTIDE SEQUENCE</scope>
    <source>
        <strain evidence="2">AVDCRST_MAG30</strain>
    </source>
</reference>
<sequence length="339" mass="37346">GHRRPQHRSRGPAQPRRAPRRAAHAADRVRRGPDGRLRDLRVAERADPRHRQRPAREHGLQEGGQVARPVRADGGPPGAAEGDRAPARARVPRSRPPGRGPGRRPRVDPGRRQPARPRRRRPRPAGEETRDPGRGGALHPDDQAGRLRRAAARHAAAPLPDVRVRPARLLPAREAGGAAADGRRAVPLRGRRALRVLRGPAERRRLPAELQRRRVRHPVAGARLLQVRDHGADRDGPRVPGADRDPRGHPGGDRQRRAAAAHPPLRDHRDRRPRDAAPRPGPGDHDHDDGPAVSALRGKYPHRSDAGPPRRTSGGPRGGRGGGDDRRRPAGRPRRRRRL</sequence>
<feature type="compositionally biased region" description="Basic residues" evidence="1">
    <location>
        <begin position="113"/>
        <end position="123"/>
    </location>
</feature>
<feature type="non-terminal residue" evidence="2">
    <location>
        <position position="1"/>
    </location>
</feature>
<proteinExistence type="predicted"/>
<feature type="compositionally biased region" description="Basic residues" evidence="1">
    <location>
        <begin position="329"/>
        <end position="339"/>
    </location>
</feature>
<feature type="compositionally biased region" description="Basic and acidic residues" evidence="1">
    <location>
        <begin position="124"/>
        <end position="145"/>
    </location>
</feature>
<dbReference type="AlphaFoldDB" id="A0A6J4TPX0"/>
<dbReference type="EMBL" id="CADCVS010000476">
    <property type="protein sequence ID" value="CAA9529135.1"/>
    <property type="molecule type" value="Genomic_DNA"/>
</dbReference>
<feature type="compositionally biased region" description="Basic residues" evidence="1">
    <location>
        <begin position="1"/>
        <end position="10"/>
    </location>
</feature>
<feature type="region of interest" description="Disordered" evidence="1">
    <location>
        <begin position="1"/>
        <end position="186"/>
    </location>
</feature>
<feature type="compositionally biased region" description="Low complexity" evidence="1">
    <location>
        <begin position="172"/>
        <end position="186"/>
    </location>
</feature>
<feature type="compositionally biased region" description="Basic and acidic residues" evidence="1">
    <location>
        <begin position="264"/>
        <end position="290"/>
    </location>
</feature>
<accession>A0A6J4TPX0</accession>
<feature type="compositionally biased region" description="Basic and acidic residues" evidence="1">
    <location>
        <begin position="200"/>
        <end position="212"/>
    </location>
</feature>
<evidence type="ECO:0000256" key="1">
    <source>
        <dbReference type="SAM" id="MobiDB-lite"/>
    </source>
</evidence>
<name>A0A6J4TPX0_9ACTN</name>
<feature type="compositionally biased region" description="Basic and acidic residues" evidence="1">
    <location>
        <begin position="226"/>
        <end position="256"/>
    </location>
</feature>
<gene>
    <name evidence="2" type="ORF">AVDCRST_MAG30-3628</name>
</gene>
<feature type="compositionally biased region" description="Basic and acidic residues" evidence="1">
    <location>
        <begin position="24"/>
        <end position="60"/>
    </location>
</feature>
<feature type="non-terminal residue" evidence="2">
    <location>
        <position position="339"/>
    </location>
</feature>
<protein>
    <submittedName>
        <fullName evidence="2">Twin-arginine translocation protein TatC</fullName>
    </submittedName>
</protein>
<feature type="region of interest" description="Disordered" evidence="1">
    <location>
        <begin position="199"/>
        <end position="339"/>
    </location>
</feature>
<evidence type="ECO:0000313" key="2">
    <source>
        <dbReference type="EMBL" id="CAA9529135.1"/>
    </source>
</evidence>